<name>M2ZFB7_PSEFD</name>
<protein>
    <submittedName>
        <fullName evidence="1">Uncharacterized protein</fullName>
    </submittedName>
</protein>
<dbReference type="OrthoDB" id="2157530at2759"/>
<dbReference type="HOGENOM" id="CLU_1235495_0_0_1"/>
<dbReference type="EMBL" id="KB446564">
    <property type="protein sequence ID" value="EME77809.1"/>
    <property type="molecule type" value="Genomic_DNA"/>
</dbReference>
<proteinExistence type="predicted"/>
<evidence type="ECO:0000313" key="1">
    <source>
        <dbReference type="EMBL" id="EME77809.1"/>
    </source>
</evidence>
<accession>M2ZFB7</accession>
<organism evidence="1 2">
    <name type="scientific">Pseudocercospora fijiensis (strain CIRAD86)</name>
    <name type="common">Black leaf streak disease fungus</name>
    <name type="synonym">Mycosphaerella fijiensis</name>
    <dbReference type="NCBI Taxonomy" id="383855"/>
    <lineage>
        <taxon>Eukaryota</taxon>
        <taxon>Fungi</taxon>
        <taxon>Dikarya</taxon>
        <taxon>Ascomycota</taxon>
        <taxon>Pezizomycotina</taxon>
        <taxon>Dothideomycetes</taxon>
        <taxon>Dothideomycetidae</taxon>
        <taxon>Mycosphaerellales</taxon>
        <taxon>Mycosphaerellaceae</taxon>
        <taxon>Pseudocercospora</taxon>
    </lineage>
</organism>
<dbReference type="GeneID" id="19337754"/>
<dbReference type="eggNOG" id="ENOG502RM3U">
    <property type="taxonomic scope" value="Eukaryota"/>
</dbReference>
<dbReference type="STRING" id="383855.M2ZFB7"/>
<dbReference type="AlphaFoldDB" id="M2ZFB7"/>
<dbReference type="KEGG" id="pfj:MYCFIDRAFT_212564"/>
<sequence length="224" mass="25848">MQRIAKGPKRDIITSYKHQRHQDLAYLDYEGRSKDVSNDKKHVKERYKTKIDRAEAEAMFIPERFQSAYDSGNRSIQRDFNVARDIGNLFAYARTSGKRYYLTRDTFDAPMRRDVLECKNMAEVERLPTQFVTGGEGLEFHEYVEHHRERDFFKTSHGFLGLGPSSLHEGDEIVVPLGASRPFILRKSDDGSYHTLIGSAVVPGIMSGKWTKSQRHTATRYAIR</sequence>
<gene>
    <name evidence="1" type="ORF">MYCFIDRAFT_212564</name>
</gene>
<dbReference type="VEuPathDB" id="FungiDB:MYCFIDRAFT_212564"/>
<reference evidence="1 2" key="1">
    <citation type="journal article" date="2012" name="PLoS Pathog.">
        <title>Diverse lifestyles and strategies of plant pathogenesis encoded in the genomes of eighteen Dothideomycetes fungi.</title>
        <authorList>
            <person name="Ohm R.A."/>
            <person name="Feau N."/>
            <person name="Henrissat B."/>
            <person name="Schoch C.L."/>
            <person name="Horwitz B.A."/>
            <person name="Barry K.W."/>
            <person name="Condon B.J."/>
            <person name="Copeland A.C."/>
            <person name="Dhillon B."/>
            <person name="Glaser F."/>
            <person name="Hesse C.N."/>
            <person name="Kosti I."/>
            <person name="LaButti K."/>
            <person name="Lindquist E.A."/>
            <person name="Lucas S."/>
            <person name="Salamov A.A."/>
            <person name="Bradshaw R.E."/>
            <person name="Ciuffetti L."/>
            <person name="Hamelin R.C."/>
            <person name="Kema G.H.J."/>
            <person name="Lawrence C."/>
            <person name="Scott J.A."/>
            <person name="Spatafora J.W."/>
            <person name="Turgeon B.G."/>
            <person name="de Wit P.J.G.M."/>
            <person name="Zhong S."/>
            <person name="Goodwin S.B."/>
            <person name="Grigoriev I.V."/>
        </authorList>
    </citation>
    <scope>NUCLEOTIDE SEQUENCE [LARGE SCALE GENOMIC DNA]</scope>
    <source>
        <strain evidence="1 2">CIRAD86</strain>
    </source>
</reference>
<keyword evidence="2" id="KW-1185">Reference proteome</keyword>
<dbReference type="RefSeq" id="XP_007931579.1">
    <property type="nucleotide sequence ID" value="XM_007933388.1"/>
</dbReference>
<evidence type="ECO:0000313" key="2">
    <source>
        <dbReference type="Proteomes" id="UP000016932"/>
    </source>
</evidence>
<dbReference type="Pfam" id="PF26639">
    <property type="entry name" value="Het-6_barrel"/>
    <property type="match status" value="1"/>
</dbReference>
<dbReference type="Proteomes" id="UP000016932">
    <property type="component" value="Unassembled WGS sequence"/>
</dbReference>